<dbReference type="GO" id="GO:0003677">
    <property type="term" value="F:DNA binding"/>
    <property type="evidence" value="ECO:0007669"/>
    <property type="project" value="UniProtKB-KW"/>
</dbReference>
<feature type="domain" description="HTH gntR-type" evidence="4">
    <location>
        <begin position="17"/>
        <end position="84"/>
    </location>
</feature>
<dbReference type="Proteomes" id="UP000292274">
    <property type="component" value="Unassembled WGS sequence"/>
</dbReference>
<organism evidence="5 6">
    <name type="scientific">Micromonospora zingiberis</name>
    <dbReference type="NCBI Taxonomy" id="2053011"/>
    <lineage>
        <taxon>Bacteria</taxon>
        <taxon>Bacillati</taxon>
        <taxon>Actinomycetota</taxon>
        <taxon>Actinomycetes</taxon>
        <taxon>Micromonosporales</taxon>
        <taxon>Micromonosporaceae</taxon>
        <taxon>Micromonospora</taxon>
    </lineage>
</organism>
<dbReference type="AlphaFoldDB" id="A0A4R0GL18"/>
<dbReference type="Gene3D" id="1.10.10.10">
    <property type="entry name" value="Winged helix-like DNA-binding domain superfamily/Winged helix DNA-binding domain"/>
    <property type="match status" value="1"/>
</dbReference>
<protein>
    <submittedName>
        <fullName evidence="5">GntR family transcriptional regulator</fullName>
    </submittedName>
</protein>
<evidence type="ECO:0000256" key="1">
    <source>
        <dbReference type="ARBA" id="ARBA00023015"/>
    </source>
</evidence>
<dbReference type="EMBL" id="SJJR01000004">
    <property type="protein sequence ID" value="TCB98324.1"/>
    <property type="molecule type" value="Genomic_DNA"/>
</dbReference>
<dbReference type="InterPro" id="IPR036390">
    <property type="entry name" value="WH_DNA-bd_sf"/>
</dbReference>
<comment type="caution">
    <text evidence="5">The sequence shown here is derived from an EMBL/GenBank/DDBJ whole genome shotgun (WGS) entry which is preliminary data.</text>
</comment>
<keyword evidence="2" id="KW-0238">DNA-binding</keyword>
<dbReference type="SMART" id="SM00345">
    <property type="entry name" value="HTH_GNTR"/>
    <property type="match status" value="1"/>
</dbReference>
<evidence type="ECO:0000256" key="3">
    <source>
        <dbReference type="ARBA" id="ARBA00023163"/>
    </source>
</evidence>
<dbReference type="InterPro" id="IPR011711">
    <property type="entry name" value="GntR_C"/>
</dbReference>
<dbReference type="PROSITE" id="PS50949">
    <property type="entry name" value="HTH_GNTR"/>
    <property type="match status" value="1"/>
</dbReference>
<reference evidence="5 6" key="1">
    <citation type="submission" date="2019-02" db="EMBL/GenBank/DDBJ databases">
        <title>Jishengella sp. nov., isolated from a root of Zingiber montanum.</title>
        <authorList>
            <person name="Kuncharoen N."/>
            <person name="Kudo T."/>
            <person name="Masahiro Y."/>
            <person name="Ohkuma M."/>
            <person name="Tanasupawat S."/>
        </authorList>
    </citation>
    <scope>NUCLEOTIDE SEQUENCE [LARGE SCALE GENOMIC DNA]</scope>
    <source>
        <strain evidence="5 6">PLAI 1-1</strain>
    </source>
</reference>
<proteinExistence type="predicted"/>
<dbReference type="Pfam" id="PF07729">
    <property type="entry name" value="FCD"/>
    <property type="match status" value="1"/>
</dbReference>
<keyword evidence="3" id="KW-0804">Transcription</keyword>
<dbReference type="PANTHER" id="PTHR43537:SF24">
    <property type="entry name" value="GLUCONATE OPERON TRANSCRIPTIONAL REPRESSOR"/>
    <property type="match status" value="1"/>
</dbReference>
<dbReference type="CDD" id="cd07377">
    <property type="entry name" value="WHTH_GntR"/>
    <property type="match status" value="1"/>
</dbReference>
<dbReference type="Gene3D" id="1.20.120.530">
    <property type="entry name" value="GntR ligand-binding domain-like"/>
    <property type="match status" value="1"/>
</dbReference>
<dbReference type="OrthoDB" id="5243844at2"/>
<evidence type="ECO:0000256" key="2">
    <source>
        <dbReference type="ARBA" id="ARBA00023125"/>
    </source>
</evidence>
<keyword evidence="1" id="KW-0805">Transcription regulation</keyword>
<sequence length="231" mass="26319">MSTPPSGPDPTAGPQSSVASQRIAAELREAILAGQIPPGTRLYQEEIAERLGASRLPVREALRILEAEGLTESQANRGARVPLRTMREVEVLYRMRERLEPLALHESLADLPDSTVDRLTEIQEQIEANDDVTGFVTLDREFHLLTYSACPIDTLLATVVTLWNSTQYYRRAFMLYRGQGERWIINAEHRLLLDAIRRRDRIDTERYLAGHIRRTRQELVRHPELFAPSAP</sequence>
<dbReference type="SUPFAM" id="SSF48008">
    <property type="entry name" value="GntR ligand-binding domain-like"/>
    <property type="match status" value="1"/>
</dbReference>
<dbReference type="RefSeq" id="WP_131302745.1">
    <property type="nucleotide sequence ID" value="NZ_SJJR01000004.1"/>
</dbReference>
<dbReference type="SMART" id="SM00895">
    <property type="entry name" value="FCD"/>
    <property type="match status" value="1"/>
</dbReference>
<accession>A0A4R0GL18</accession>
<name>A0A4R0GL18_9ACTN</name>
<dbReference type="SUPFAM" id="SSF46785">
    <property type="entry name" value="Winged helix' DNA-binding domain"/>
    <property type="match status" value="1"/>
</dbReference>
<dbReference type="PRINTS" id="PR00035">
    <property type="entry name" value="HTHGNTR"/>
</dbReference>
<dbReference type="GO" id="GO:0003700">
    <property type="term" value="F:DNA-binding transcription factor activity"/>
    <property type="evidence" value="ECO:0007669"/>
    <property type="project" value="InterPro"/>
</dbReference>
<dbReference type="Pfam" id="PF00392">
    <property type="entry name" value="GntR"/>
    <property type="match status" value="1"/>
</dbReference>
<evidence type="ECO:0000313" key="5">
    <source>
        <dbReference type="EMBL" id="TCB98324.1"/>
    </source>
</evidence>
<gene>
    <name evidence="5" type="ORF">E0H26_07975</name>
</gene>
<keyword evidence="6" id="KW-1185">Reference proteome</keyword>
<dbReference type="PANTHER" id="PTHR43537">
    <property type="entry name" value="TRANSCRIPTIONAL REGULATOR, GNTR FAMILY"/>
    <property type="match status" value="1"/>
</dbReference>
<dbReference type="InterPro" id="IPR036388">
    <property type="entry name" value="WH-like_DNA-bd_sf"/>
</dbReference>
<evidence type="ECO:0000259" key="4">
    <source>
        <dbReference type="PROSITE" id="PS50949"/>
    </source>
</evidence>
<dbReference type="InterPro" id="IPR000524">
    <property type="entry name" value="Tscrpt_reg_HTH_GntR"/>
</dbReference>
<dbReference type="InterPro" id="IPR008920">
    <property type="entry name" value="TF_FadR/GntR_C"/>
</dbReference>
<evidence type="ECO:0000313" key="6">
    <source>
        <dbReference type="Proteomes" id="UP000292274"/>
    </source>
</evidence>